<evidence type="ECO:0000259" key="1">
    <source>
        <dbReference type="PROSITE" id="PS50043"/>
    </source>
</evidence>
<sequence length="52" mass="5818">MSADGLTQNEIADRLDITPASVRTHSMRARRKLGAATLTQAVVQWLRQIGRR</sequence>
<dbReference type="SMART" id="SM00421">
    <property type="entry name" value="HTH_LUXR"/>
    <property type="match status" value="1"/>
</dbReference>
<dbReference type="GO" id="GO:0006355">
    <property type="term" value="P:regulation of DNA-templated transcription"/>
    <property type="evidence" value="ECO:0007669"/>
    <property type="project" value="InterPro"/>
</dbReference>
<dbReference type="SUPFAM" id="SSF46894">
    <property type="entry name" value="C-terminal effector domain of the bipartite response regulators"/>
    <property type="match status" value="1"/>
</dbReference>
<evidence type="ECO:0000313" key="3">
    <source>
        <dbReference type="Proteomes" id="UP000029004"/>
    </source>
</evidence>
<protein>
    <recommendedName>
        <fullName evidence="1">HTH luxR-type domain-containing protein</fullName>
    </recommendedName>
</protein>
<dbReference type="InterPro" id="IPR016032">
    <property type="entry name" value="Sig_transdc_resp-reg_C-effctor"/>
</dbReference>
<accession>A0A087DIA2</accession>
<dbReference type="Gene3D" id="1.10.10.10">
    <property type="entry name" value="Winged helix-like DNA-binding domain superfamily/Winged helix DNA-binding domain"/>
    <property type="match status" value="1"/>
</dbReference>
<name>A0A087DIA2_9BIFI</name>
<feature type="domain" description="HTH luxR-type" evidence="1">
    <location>
        <begin position="1"/>
        <end position="50"/>
    </location>
</feature>
<dbReference type="AlphaFoldDB" id="A0A087DIA2"/>
<dbReference type="RefSeq" id="WP_084686234.1">
    <property type="nucleotide sequence ID" value="NZ_JGZP01000018.1"/>
</dbReference>
<keyword evidence="3" id="KW-1185">Reference proteome</keyword>
<reference evidence="2 3" key="1">
    <citation type="submission" date="2014-03" db="EMBL/GenBank/DDBJ databases">
        <title>Genomics of Bifidobacteria.</title>
        <authorList>
            <person name="Ventura M."/>
            <person name="Milani C."/>
            <person name="Lugli G.A."/>
        </authorList>
    </citation>
    <scope>NUCLEOTIDE SEQUENCE [LARGE SCALE GENOMIC DNA]</scope>
    <source>
        <strain evidence="2 3">DSM 23968</strain>
    </source>
</reference>
<gene>
    <name evidence="2" type="ORF">BSTEL_1986</name>
</gene>
<dbReference type="Proteomes" id="UP000029004">
    <property type="component" value="Unassembled WGS sequence"/>
</dbReference>
<dbReference type="Pfam" id="PF00196">
    <property type="entry name" value="GerE"/>
    <property type="match status" value="1"/>
</dbReference>
<dbReference type="PROSITE" id="PS50043">
    <property type="entry name" value="HTH_LUXR_2"/>
    <property type="match status" value="1"/>
</dbReference>
<dbReference type="GO" id="GO:0003677">
    <property type="term" value="F:DNA binding"/>
    <property type="evidence" value="ECO:0007669"/>
    <property type="project" value="InterPro"/>
</dbReference>
<dbReference type="EMBL" id="JGZP01000018">
    <property type="protein sequence ID" value="KFI95252.1"/>
    <property type="molecule type" value="Genomic_DNA"/>
</dbReference>
<organism evidence="2 3">
    <name type="scientific">Bifidobacterium stellenboschense</name>
    <dbReference type="NCBI Taxonomy" id="762211"/>
    <lineage>
        <taxon>Bacteria</taxon>
        <taxon>Bacillati</taxon>
        <taxon>Actinomycetota</taxon>
        <taxon>Actinomycetes</taxon>
        <taxon>Bifidobacteriales</taxon>
        <taxon>Bifidobacteriaceae</taxon>
        <taxon>Bifidobacterium</taxon>
    </lineage>
</organism>
<proteinExistence type="predicted"/>
<evidence type="ECO:0000313" key="2">
    <source>
        <dbReference type="EMBL" id="KFI95252.1"/>
    </source>
</evidence>
<dbReference type="InterPro" id="IPR000792">
    <property type="entry name" value="Tscrpt_reg_LuxR_C"/>
</dbReference>
<comment type="caution">
    <text evidence="2">The sequence shown here is derived from an EMBL/GenBank/DDBJ whole genome shotgun (WGS) entry which is preliminary data.</text>
</comment>
<dbReference type="InterPro" id="IPR036388">
    <property type="entry name" value="WH-like_DNA-bd_sf"/>
</dbReference>
<dbReference type="STRING" id="762211.BSTEL_1986"/>